<evidence type="ECO:0000256" key="4">
    <source>
        <dbReference type="ARBA" id="ARBA00022692"/>
    </source>
</evidence>
<gene>
    <name evidence="9" type="ORF">E6K73_12375</name>
</gene>
<evidence type="ECO:0000313" key="10">
    <source>
        <dbReference type="Proteomes" id="UP000320184"/>
    </source>
</evidence>
<dbReference type="EMBL" id="VBOT01000149">
    <property type="protein sequence ID" value="TMQ48255.1"/>
    <property type="molecule type" value="Genomic_DNA"/>
</dbReference>
<feature type="domain" description="ABC transmembrane type-1" evidence="8">
    <location>
        <begin position="80"/>
        <end position="269"/>
    </location>
</feature>
<reference evidence="9 10" key="1">
    <citation type="journal article" date="2019" name="Nat. Microbiol.">
        <title>Mediterranean grassland soil C-N compound turnover is dependent on rainfall and depth, and is mediated by genomically divergent microorganisms.</title>
        <authorList>
            <person name="Diamond S."/>
            <person name="Andeer P.F."/>
            <person name="Li Z."/>
            <person name="Crits-Christoph A."/>
            <person name="Burstein D."/>
            <person name="Anantharaman K."/>
            <person name="Lane K.R."/>
            <person name="Thomas B.C."/>
            <person name="Pan C."/>
            <person name="Northen T.R."/>
            <person name="Banfield J.F."/>
        </authorList>
    </citation>
    <scope>NUCLEOTIDE SEQUENCE [LARGE SCALE GENOMIC DNA]</scope>
    <source>
        <strain evidence="9">WS_3</strain>
    </source>
</reference>
<evidence type="ECO:0000256" key="3">
    <source>
        <dbReference type="ARBA" id="ARBA00022475"/>
    </source>
</evidence>
<feature type="transmembrane region" description="Helical" evidence="7">
    <location>
        <begin position="84"/>
        <end position="108"/>
    </location>
</feature>
<dbReference type="InterPro" id="IPR050366">
    <property type="entry name" value="BP-dependent_transpt_permease"/>
</dbReference>
<dbReference type="Pfam" id="PF12911">
    <property type="entry name" value="OppC_N"/>
    <property type="match status" value="1"/>
</dbReference>
<evidence type="ECO:0000256" key="2">
    <source>
        <dbReference type="ARBA" id="ARBA00022448"/>
    </source>
</evidence>
<protein>
    <submittedName>
        <fullName evidence="9">ABC transporter permease</fullName>
    </submittedName>
</protein>
<evidence type="ECO:0000256" key="5">
    <source>
        <dbReference type="ARBA" id="ARBA00022989"/>
    </source>
</evidence>
<dbReference type="SUPFAM" id="SSF161098">
    <property type="entry name" value="MetI-like"/>
    <property type="match status" value="1"/>
</dbReference>
<dbReference type="InterPro" id="IPR035906">
    <property type="entry name" value="MetI-like_sf"/>
</dbReference>
<dbReference type="InterPro" id="IPR000515">
    <property type="entry name" value="MetI-like"/>
</dbReference>
<dbReference type="GO" id="GO:0055085">
    <property type="term" value="P:transmembrane transport"/>
    <property type="evidence" value="ECO:0007669"/>
    <property type="project" value="InterPro"/>
</dbReference>
<organism evidence="9 10">
    <name type="scientific">Eiseniibacteriota bacterium</name>
    <dbReference type="NCBI Taxonomy" id="2212470"/>
    <lineage>
        <taxon>Bacteria</taxon>
        <taxon>Candidatus Eiseniibacteriota</taxon>
    </lineage>
</organism>
<comment type="similarity">
    <text evidence="7">Belongs to the binding-protein-dependent transport system permease family.</text>
</comment>
<name>A0A538SA61_UNCEI</name>
<feature type="transmembrane region" description="Helical" evidence="7">
    <location>
        <begin position="248"/>
        <end position="268"/>
    </location>
</feature>
<dbReference type="PANTHER" id="PTHR43386">
    <property type="entry name" value="OLIGOPEPTIDE TRANSPORT SYSTEM PERMEASE PROTEIN APPC"/>
    <property type="match status" value="1"/>
</dbReference>
<keyword evidence="5 7" id="KW-1133">Transmembrane helix</keyword>
<keyword evidence="2 7" id="KW-0813">Transport</keyword>
<keyword evidence="3" id="KW-1003">Cell membrane</keyword>
<evidence type="ECO:0000256" key="6">
    <source>
        <dbReference type="ARBA" id="ARBA00023136"/>
    </source>
</evidence>
<dbReference type="InterPro" id="IPR025966">
    <property type="entry name" value="OppC_N"/>
</dbReference>
<comment type="subcellular location">
    <subcellularLocation>
        <location evidence="1 7">Cell membrane</location>
        <topology evidence="1 7">Multi-pass membrane protein</topology>
    </subcellularLocation>
</comment>
<evidence type="ECO:0000256" key="1">
    <source>
        <dbReference type="ARBA" id="ARBA00004651"/>
    </source>
</evidence>
<feature type="transmembrane region" description="Helical" evidence="7">
    <location>
        <begin position="20"/>
        <end position="42"/>
    </location>
</feature>
<keyword evidence="4 7" id="KW-0812">Transmembrane</keyword>
<dbReference type="Pfam" id="PF00528">
    <property type="entry name" value="BPD_transp_1"/>
    <property type="match status" value="1"/>
</dbReference>
<sequence length="286" mass="30605">MMGRAVRVFLGESKSLAGVLVWGGIAIVLFFVFIAVFAPWVAPFDPNATVETTALPPSSTHWFGTNRLGQDILSRVIWGARIPLTVVALSAAIALAVGAPVGLLSGFYGGALDRFLVLVMDSIYAFPGLLLAIVVAAVIGPGVVNVSLVIAFVYAPTYFRVIRNHVASVKEQLFVEAAEALALSRTTVLSRYILPSVAQSIPVIVSVSGADAILTQAGLSFLGLGLPVDIPDWGLEVSRYAGLIREMWWGVFFPGLMIIILTTALAFISEGLNDILNPLLRRRETR</sequence>
<feature type="transmembrane region" description="Helical" evidence="7">
    <location>
        <begin position="128"/>
        <end position="155"/>
    </location>
</feature>
<dbReference type="Proteomes" id="UP000320184">
    <property type="component" value="Unassembled WGS sequence"/>
</dbReference>
<evidence type="ECO:0000259" key="8">
    <source>
        <dbReference type="PROSITE" id="PS50928"/>
    </source>
</evidence>
<dbReference type="PROSITE" id="PS50928">
    <property type="entry name" value="ABC_TM1"/>
    <property type="match status" value="1"/>
</dbReference>
<comment type="caution">
    <text evidence="9">The sequence shown here is derived from an EMBL/GenBank/DDBJ whole genome shotgun (WGS) entry which is preliminary data.</text>
</comment>
<dbReference type="CDD" id="cd06261">
    <property type="entry name" value="TM_PBP2"/>
    <property type="match status" value="1"/>
</dbReference>
<proteinExistence type="inferred from homology"/>
<dbReference type="Gene3D" id="1.10.3720.10">
    <property type="entry name" value="MetI-like"/>
    <property type="match status" value="1"/>
</dbReference>
<accession>A0A538SA61</accession>
<dbReference type="PANTHER" id="PTHR43386:SF1">
    <property type="entry name" value="D,D-DIPEPTIDE TRANSPORT SYSTEM PERMEASE PROTEIN DDPC-RELATED"/>
    <property type="match status" value="1"/>
</dbReference>
<keyword evidence="6 7" id="KW-0472">Membrane</keyword>
<evidence type="ECO:0000256" key="7">
    <source>
        <dbReference type="RuleBase" id="RU363032"/>
    </source>
</evidence>
<dbReference type="GO" id="GO:0005886">
    <property type="term" value="C:plasma membrane"/>
    <property type="evidence" value="ECO:0007669"/>
    <property type="project" value="UniProtKB-SubCell"/>
</dbReference>
<dbReference type="AlphaFoldDB" id="A0A538SA61"/>
<evidence type="ECO:0000313" key="9">
    <source>
        <dbReference type="EMBL" id="TMQ48255.1"/>
    </source>
</evidence>